<reference evidence="2" key="2">
    <citation type="journal article" date="2007" name="Science">
        <title>Genome sequence of Aedes aegypti, a major arbovirus vector.</title>
        <authorList>
            <person name="Nene V."/>
            <person name="Wortman J.R."/>
            <person name="Lawson D."/>
            <person name="Haas B."/>
            <person name="Kodira C."/>
            <person name="Tu Z.J."/>
            <person name="Loftus B."/>
            <person name="Xi Z."/>
            <person name="Megy K."/>
            <person name="Grabherr M."/>
            <person name="Ren Q."/>
            <person name="Zdobnov E.M."/>
            <person name="Lobo N.F."/>
            <person name="Campbell K.S."/>
            <person name="Brown S.E."/>
            <person name="Bonaldo M.F."/>
            <person name="Zhu J."/>
            <person name="Sinkins S.P."/>
            <person name="Hogenkamp D.G."/>
            <person name="Amedeo P."/>
            <person name="Arensburger P."/>
            <person name="Atkinson P.W."/>
            <person name="Bidwell S."/>
            <person name="Biedler J."/>
            <person name="Birney E."/>
            <person name="Bruggner R.V."/>
            <person name="Costas J."/>
            <person name="Coy M.R."/>
            <person name="Crabtree J."/>
            <person name="Crawford M."/>
            <person name="Debruyn B."/>
            <person name="Decaprio D."/>
            <person name="Eiglmeier K."/>
            <person name="Eisenstadt E."/>
            <person name="El-Dorry H."/>
            <person name="Gelbart W.M."/>
            <person name="Gomes S.L."/>
            <person name="Hammond M."/>
            <person name="Hannick L.I."/>
            <person name="Hogan J.R."/>
            <person name="Holmes M.H."/>
            <person name="Jaffe D."/>
            <person name="Johnston J.S."/>
            <person name="Kennedy R.C."/>
            <person name="Koo H."/>
            <person name="Kravitz S."/>
            <person name="Kriventseva E.V."/>
            <person name="Kulp D."/>
            <person name="Labutti K."/>
            <person name="Lee E."/>
            <person name="Li S."/>
            <person name="Lovin D.D."/>
            <person name="Mao C."/>
            <person name="Mauceli E."/>
            <person name="Menck C.F."/>
            <person name="Miller J.R."/>
            <person name="Montgomery P."/>
            <person name="Mori A."/>
            <person name="Nascimento A.L."/>
            <person name="Naveira H.F."/>
            <person name="Nusbaum C."/>
            <person name="O'leary S."/>
            <person name="Orvis J."/>
            <person name="Pertea M."/>
            <person name="Quesneville H."/>
            <person name="Reidenbach K.R."/>
            <person name="Rogers Y.H."/>
            <person name="Roth C.W."/>
            <person name="Schneider J.R."/>
            <person name="Schatz M."/>
            <person name="Shumway M."/>
            <person name="Stanke M."/>
            <person name="Stinson E.O."/>
            <person name="Tubio J.M."/>
            <person name="Vanzee J.P."/>
            <person name="Verjovski-Almeida S."/>
            <person name="Werner D."/>
            <person name="White O."/>
            <person name="Wyder S."/>
            <person name="Zeng Q."/>
            <person name="Zhao Q."/>
            <person name="Zhao Y."/>
            <person name="Hill C.A."/>
            <person name="Raikhel A.S."/>
            <person name="Soares M.B."/>
            <person name="Knudson D.L."/>
            <person name="Lee N.H."/>
            <person name="Galagan J."/>
            <person name="Salzberg S.L."/>
            <person name="Paulsen I.T."/>
            <person name="Dimopoulos G."/>
            <person name="Collins F.H."/>
            <person name="Birren B."/>
            <person name="Fraser-Liggett C.M."/>
            <person name="Severson D.W."/>
        </authorList>
    </citation>
    <scope>NUCLEOTIDE SEQUENCE [LARGE SCALE GENOMIC DNA]</scope>
    <source>
        <strain evidence="2">Liverpool</strain>
    </source>
</reference>
<feature type="transmembrane region" description="Helical" evidence="1">
    <location>
        <begin position="29"/>
        <end position="52"/>
    </location>
</feature>
<keyword evidence="1" id="KW-1133">Transmembrane helix</keyword>
<gene>
    <name evidence="2" type="ORF">AaeL_AAEL008541</name>
</gene>
<dbReference type="AlphaFoldDB" id="Q16YJ4"/>
<keyword evidence="1" id="KW-0812">Transmembrane</keyword>
<protein>
    <submittedName>
        <fullName evidence="2">AAEL008541-PA</fullName>
    </submittedName>
</protein>
<organism evidence="2 3">
    <name type="scientific">Aedes aegypti</name>
    <name type="common">Yellowfever mosquito</name>
    <name type="synonym">Culex aegypti</name>
    <dbReference type="NCBI Taxonomy" id="7159"/>
    <lineage>
        <taxon>Eukaryota</taxon>
        <taxon>Metazoa</taxon>
        <taxon>Ecdysozoa</taxon>
        <taxon>Arthropoda</taxon>
        <taxon>Hexapoda</taxon>
        <taxon>Insecta</taxon>
        <taxon>Pterygota</taxon>
        <taxon>Neoptera</taxon>
        <taxon>Endopterygota</taxon>
        <taxon>Diptera</taxon>
        <taxon>Nematocera</taxon>
        <taxon>Culicoidea</taxon>
        <taxon>Culicidae</taxon>
        <taxon>Culicinae</taxon>
        <taxon>Aedini</taxon>
        <taxon>Aedes</taxon>
        <taxon>Stegomyia</taxon>
    </lineage>
</organism>
<dbReference type="PaxDb" id="7159-AAEL008541-PA"/>
<reference evidence="2" key="1">
    <citation type="submission" date="2005-10" db="EMBL/GenBank/DDBJ databases">
        <authorList>
            <person name="Loftus B.J."/>
            <person name="Nene V.M."/>
            <person name="Hannick L.I."/>
            <person name="Bidwell S."/>
            <person name="Haas B."/>
            <person name="Amedeo P."/>
            <person name="Orvis J."/>
            <person name="Wortman J.R."/>
            <person name="White O.R."/>
            <person name="Salzberg S."/>
            <person name="Shumway M."/>
            <person name="Koo H."/>
            <person name="Zhao Y."/>
            <person name="Holmes M."/>
            <person name="Miller J."/>
            <person name="Schatz M."/>
            <person name="Pop M."/>
            <person name="Pai G."/>
            <person name="Utterback T."/>
            <person name="Rogers Y.-H."/>
            <person name="Kravitz S."/>
            <person name="Fraser C.M."/>
        </authorList>
    </citation>
    <scope>NUCLEOTIDE SEQUENCE</scope>
    <source>
        <strain evidence="2">Liverpool</strain>
    </source>
</reference>
<name>Q16YJ4_AEDAE</name>
<evidence type="ECO:0000256" key="1">
    <source>
        <dbReference type="SAM" id="Phobius"/>
    </source>
</evidence>
<reference evidence="2" key="3">
    <citation type="submission" date="2012-09" db="EMBL/GenBank/DDBJ databases">
        <authorList>
            <consortium name="VectorBase"/>
        </authorList>
    </citation>
    <scope>NUCLEOTIDE SEQUENCE</scope>
    <source>
        <strain evidence="2">Liverpool</strain>
    </source>
</reference>
<sequence length="59" mass="7123">MLKLVWDWNKTNMQLERISFILFFTLKNLLPFVTIRLLVCKFLFFLLVLVACRPFSNLN</sequence>
<accession>Q16YJ4</accession>
<dbReference type="EMBL" id="CH477516">
    <property type="protein sequence ID" value="EAT39662.1"/>
    <property type="molecule type" value="Genomic_DNA"/>
</dbReference>
<dbReference type="Proteomes" id="UP000682892">
    <property type="component" value="Unassembled WGS sequence"/>
</dbReference>
<evidence type="ECO:0000313" key="2">
    <source>
        <dbReference type="EMBL" id="EAT39662.1"/>
    </source>
</evidence>
<proteinExistence type="predicted"/>
<dbReference type="HOGENOM" id="CLU_2962760_0_0_1"/>
<keyword evidence="1" id="KW-0472">Membrane</keyword>
<evidence type="ECO:0000313" key="3">
    <source>
        <dbReference type="Proteomes" id="UP000682892"/>
    </source>
</evidence>